<dbReference type="Gene3D" id="3.30.160.20">
    <property type="match status" value="1"/>
</dbReference>
<name>A0A0J6F6V1_COCPO</name>
<proteinExistence type="predicted"/>
<dbReference type="AlphaFoldDB" id="A0A0J6F6V1"/>
<dbReference type="Proteomes" id="UP000054567">
    <property type="component" value="Unassembled WGS sequence"/>
</dbReference>
<dbReference type="SUPFAM" id="SSF54768">
    <property type="entry name" value="dsRNA-binding domain-like"/>
    <property type="match status" value="1"/>
</dbReference>
<dbReference type="PANTHER" id="PTHR42030">
    <property type="entry name" value="DRBM DOMAIN-CONTAINING PROTEIN"/>
    <property type="match status" value="1"/>
</dbReference>
<sequence>MAAATVNGVTRPTWQEKLQDYCKLSQLPEPVFSLVSDRRGGRTAWSSSVTIQGTNFAARYFYDGQYLHNAKEDAAEVALTCLNSQLPAPLSTTLPGQLYTQNQQGNTHSRSNRPS</sequence>
<evidence type="ECO:0000256" key="1">
    <source>
        <dbReference type="SAM" id="MobiDB-lite"/>
    </source>
</evidence>
<evidence type="ECO:0000313" key="3">
    <source>
        <dbReference type="Proteomes" id="UP000054567"/>
    </source>
</evidence>
<gene>
    <name evidence="2" type="ORF">CPAG_04991</name>
</gene>
<reference evidence="2 3" key="1">
    <citation type="submission" date="2007-06" db="EMBL/GenBank/DDBJ databases">
        <title>The Genome Sequence of Coccidioides posadasii RMSCC_3488.</title>
        <authorList>
            <consortium name="Coccidioides Genome Resources Consortium"/>
            <consortium name="The Broad Institute Genome Sequencing Platform"/>
            <person name="Henn M.R."/>
            <person name="Sykes S."/>
            <person name="Young S."/>
            <person name="Jaffe D."/>
            <person name="Berlin A."/>
            <person name="Alvarez P."/>
            <person name="Butler J."/>
            <person name="Gnerre S."/>
            <person name="Grabherr M."/>
            <person name="Mauceli E."/>
            <person name="Brockman W."/>
            <person name="Kodira C."/>
            <person name="Alvarado L."/>
            <person name="Zeng Q."/>
            <person name="Crawford M."/>
            <person name="Antoine C."/>
            <person name="Devon K."/>
            <person name="Galgiani J."/>
            <person name="Orsborn K."/>
            <person name="Lewis M.L."/>
            <person name="Nusbaum C."/>
            <person name="Galagan J."/>
            <person name="Birren B."/>
        </authorList>
    </citation>
    <scope>NUCLEOTIDE SEQUENCE [LARGE SCALE GENOMIC DNA]</scope>
    <source>
        <strain evidence="2 3">RMSCC 3488</strain>
    </source>
</reference>
<dbReference type="OrthoDB" id="5418749at2759"/>
<reference evidence="3" key="3">
    <citation type="journal article" date="2010" name="Genome Res.">
        <title>Population genomic sequencing of Coccidioides fungi reveals recent hybridization and transposon control.</title>
        <authorList>
            <person name="Neafsey D.E."/>
            <person name="Barker B.M."/>
            <person name="Sharpton T.J."/>
            <person name="Stajich J.E."/>
            <person name="Park D.J."/>
            <person name="Whiston E."/>
            <person name="Hung C.-Y."/>
            <person name="McMahan C."/>
            <person name="White J."/>
            <person name="Sykes S."/>
            <person name="Heiman D."/>
            <person name="Young S."/>
            <person name="Zeng Q."/>
            <person name="Abouelleil A."/>
            <person name="Aftuck L."/>
            <person name="Bessette D."/>
            <person name="Brown A."/>
            <person name="FitzGerald M."/>
            <person name="Lui A."/>
            <person name="Macdonald J.P."/>
            <person name="Priest M."/>
            <person name="Orbach M.J."/>
            <person name="Galgiani J.N."/>
            <person name="Kirkland T.N."/>
            <person name="Cole G.T."/>
            <person name="Birren B.W."/>
            <person name="Henn M.R."/>
            <person name="Taylor J.W."/>
            <person name="Rounsley S.D."/>
        </authorList>
    </citation>
    <scope>NUCLEOTIDE SEQUENCE [LARGE SCALE GENOMIC DNA]</scope>
    <source>
        <strain evidence="3">RMSCC 3488</strain>
    </source>
</reference>
<feature type="region of interest" description="Disordered" evidence="1">
    <location>
        <begin position="92"/>
        <end position="115"/>
    </location>
</feature>
<dbReference type="EMBL" id="DS268111">
    <property type="protein sequence ID" value="KMM68666.1"/>
    <property type="molecule type" value="Genomic_DNA"/>
</dbReference>
<accession>A0A0J6F6V1</accession>
<evidence type="ECO:0008006" key="4">
    <source>
        <dbReference type="Google" id="ProtNLM"/>
    </source>
</evidence>
<dbReference type="VEuPathDB" id="FungiDB:CPAG_04991"/>
<reference evidence="3" key="2">
    <citation type="journal article" date="2009" name="Genome Res.">
        <title>Comparative genomic analyses of the human fungal pathogens Coccidioides and their relatives.</title>
        <authorList>
            <person name="Sharpton T.J."/>
            <person name="Stajich J.E."/>
            <person name="Rounsley S.D."/>
            <person name="Gardner M.J."/>
            <person name="Wortman J.R."/>
            <person name="Jordar V.S."/>
            <person name="Maiti R."/>
            <person name="Kodira C.D."/>
            <person name="Neafsey D.E."/>
            <person name="Zeng Q."/>
            <person name="Hung C.-Y."/>
            <person name="McMahan C."/>
            <person name="Muszewska A."/>
            <person name="Grynberg M."/>
            <person name="Mandel M.A."/>
            <person name="Kellner E.M."/>
            <person name="Barker B.M."/>
            <person name="Galgiani J.N."/>
            <person name="Orbach M.J."/>
            <person name="Kirkland T.N."/>
            <person name="Cole G.T."/>
            <person name="Henn M.R."/>
            <person name="Birren B.W."/>
            <person name="Taylor J.W."/>
        </authorList>
    </citation>
    <scope>NUCLEOTIDE SEQUENCE [LARGE SCALE GENOMIC DNA]</scope>
    <source>
        <strain evidence="3">RMSCC 3488</strain>
    </source>
</reference>
<dbReference type="PANTHER" id="PTHR42030:SF1">
    <property type="entry name" value="DRBM DOMAIN-CONTAINING PROTEIN"/>
    <property type="match status" value="1"/>
</dbReference>
<organism evidence="2 3">
    <name type="scientific">Coccidioides posadasii RMSCC 3488</name>
    <dbReference type="NCBI Taxonomy" id="454284"/>
    <lineage>
        <taxon>Eukaryota</taxon>
        <taxon>Fungi</taxon>
        <taxon>Dikarya</taxon>
        <taxon>Ascomycota</taxon>
        <taxon>Pezizomycotina</taxon>
        <taxon>Eurotiomycetes</taxon>
        <taxon>Eurotiomycetidae</taxon>
        <taxon>Onygenales</taxon>
        <taxon>Onygenaceae</taxon>
        <taxon>Coccidioides</taxon>
    </lineage>
</organism>
<protein>
    <recommendedName>
        <fullName evidence="4">DRBM domain-containing protein</fullName>
    </recommendedName>
</protein>
<evidence type="ECO:0000313" key="2">
    <source>
        <dbReference type="EMBL" id="KMM68666.1"/>
    </source>
</evidence>